<evidence type="ECO:0000313" key="3">
    <source>
        <dbReference type="Proteomes" id="UP000006906"/>
    </source>
</evidence>
<gene>
    <name evidence="2" type="ORF">CHLRE_07g329476v5</name>
</gene>
<dbReference type="EMBL" id="CM008968">
    <property type="protein sequence ID" value="PNW80780.1"/>
    <property type="molecule type" value="Genomic_DNA"/>
</dbReference>
<feature type="compositionally biased region" description="Pro residues" evidence="1">
    <location>
        <begin position="1"/>
        <end position="16"/>
    </location>
</feature>
<dbReference type="RefSeq" id="XP_042922727.1">
    <property type="nucleotide sequence ID" value="XM_043064160.1"/>
</dbReference>
<keyword evidence="3" id="KW-1185">Reference proteome</keyword>
<sequence>MASSPPPAPRRLPPSKLPMSSGDRSTASTKRRANPAAAASWAAAAGPARVTRPASRRSAAPLCDCRGHAAS</sequence>
<dbReference type="GeneID" id="66054050"/>
<name>A0A2K3DJR8_CHLRE</name>
<dbReference type="InParanoid" id="A0A2K3DJR8"/>
<organism evidence="2 3">
    <name type="scientific">Chlamydomonas reinhardtii</name>
    <name type="common">Chlamydomonas smithii</name>
    <dbReference type="NCBI Taxonomy" id="3055"/>
    <lineage>
        <taxon>Eukaryota</taxon>
        <taxon>Viridiplantae</taxon>
        <taxon>Chlorophyta</taxon>
        <taxon>core chlorophytes</taxon>
        <taxon>Chlorophyceae</taxon>
        <taxon>CS clade</taxon>
        <taxon>Chlamydomonadales</taxon>
        <taxon>Chlamydomonadaceae</taxon>
        <taxon>Chlamydomonas</taxon>
    </lineage>
</organism>
<reference evidence="2 3" key="1">
    <citation type="journal article" date="2007" name="Science">
        <title>The Chlamydomonas genome reveals the evolution of key animal and plant functions.</title>
        <authorList>
            <person name="Merchant S.S."/>
            <person name="Prochnik S.E."/>
            <person name="Vallon O."/>
            <person name="Harris E.H."/>
            <person name="Karpowicz S.J."/>
            <person name="Witman G.B."/>
            <person name="Terry A."/>
            <person name="Salamov A."/>
            <person name="Fritz-Laylin L.K."/>
            <person name="Marechal-Drouard L."/>
            <person name="Marshall W.F."/>
            <person name="Qu L.H."/>
            <person name="Nelson D.R."/>
            <person name="Sanderfoot A.A."/>
            <person name="Spalding M.H."/>
            <person name="Kapitonov V.V."/>
            <person name="Ren Q."/>
            <person name="Ferris P."/>
            <person name="Lindquist E."/>
            <person name="Shapiro H."/>
            <person name="Lucas S.M."/>
            <person name="Grimwood J."/>
            <person name="Schmutz J."/>
            <person name="Cardol P."/>
            <person name="Cerutti H."/>
            <person name="Chanfreau G."/>
            <person name="Chen C.L."/>
            <person name="Cognat V."/>
            <person name="Croft M.T."/>
            <person name="Dent R."/>
            <person name="Dutcher S."/>
            <person name="Fernandez E."/>
            <person name="Fukuzawa H."/>
            <person name="Gonzalez-Ballester D."/>
            <person name="Gonzalez-Halphen D."/>
            <person name="Hallmann A."/>
            <person name="Hanikenne M."/>
            <person name="Hippler M."/>
            <person name="Inwood W."/>
            <person name="Jabbari K."/>
            <person name="Kalanon M."/>
            <person name="Kuras R."/>
            <person name="Lefebvre P.A."/>
            <person name="Lemaire S.D."/>
            <person name="Lobanov A.V."/>
            <person name="Lohr M."/>
            <person name="Manuell A."/>
            <person name="Meier I."/>
            <person name="Mets L."/>
            <person name="Mittag M."/>
            <person name="Mittelmeier T."/>
            <person name="Moroney J.V."/>
            <person name="Moseley J."/>
            <person name="Napoli C."/>
            <person name="Nedelcu A.M."/>
            <person name="Niyogi K."/>
            <person name="Novoselov S.V."/>
            <person name="Paulsen I.T."/>
            <person name="Pazour G."/>
            <person name="Purton S."/>
            <person name="Ral J.P."/>
            <person name="Riano-Pachon D.M."/>
            <person name="Riekhof W."/>
            <person name="Rymarquis L."/>
            <person name="Schroda M."/>
            <person name="Stern D."/>
            <person name="Umen J."/>
            <person name="Willows R."/>
            <person name="Wilson N."/>
            <person name="Zimmer S.L."/>
            <person name="Allmer J."/>
            <person name="Balk J."/>
            <person name="Bisova K."/>
            <person name="Chen C.J."/>
            <person name="Elias M."/>
            <person name="Gendler K."/>
            <person name="Hauser C."/>
            <person name="Lamb M.R."/>
            <person name="Ledford H."/>
            <person name="Long J.C."/>
            <person name="Minagawa J."/>
            <person name="Page M.D."/>
            <person name="Pan J."/>
            <person name="Pootakham W."/>
            <person name="Roje S."/>
            <person name="Rose A."/>
            <person name="Stahlberg E."/>
            <person name="Terauchi A.M."/>
            <person name="Yang P."/>
            <person name="Ball S."/>
            <person name="Bowler C."/>
            <person name="Dieckmann C.L."/>
            <person name="Gladyshev V.N."/>
            <person name="Green P."/>
            <person name="Jorgensen R."/>
            <person name="Mayfield S."/>
            <person name="Mueller-Roeber B."/>
            <person name="Rajamani S."/>
            <person name="Sayre R.T."/>
            <person name="Brokstein P."/>
            <person name="Dubchak I."/>
            <person name="Goodstein D."/>
            <person name="Hornick L."/>
            <person name="Huang Y.W."/>
            <person name="Jhaveri J."/>
            <person name="Luo Y."/>
            <person name="Martinez D."/>
            <person name="Ngau W.C."/>
            <person name="Otillar B."/>
            <person name="Poliakov A."/>
            <person name="Porter A."/>
            <person name="Szajkowski L."/>
            <person name="Werner G."/>
            <person name="Zhou K."/>
            <person name="Grigoriev I.V."/>
            <person name="Rokhsar D.S."/>
            <person name="Grossman A.R."/>
        </authorList>
    </citation>
    <scope>NUCLEOTIDE SEQUENCE [LARGE SCALE GENOMIC DNA]</scope>
    <source>
        <strain evidence="3">CC-503</strain>
    </source>
</reference>
<dbReference type="AlphaFoldDB" id="A0A2K3DJR8"/>
<feature type="compositionally biased region" description="Low complexity" evidence="1">
    <location>
        <begin position="34"/>
        <end position="48"/>
    </location>
</feature>
<dbReference type="Proteomes" id="UP000006906">
    <property type="component" value="Chromosome 7"/>
</dbReference>
<dbReference type="KEGG" id="cre:CHLRE_07g329476v5"/>
<evidence type="ECO:0000313" key="2">
    <source>
        <dbReference type="EMBL" id="PNW80780.1"/>
    </source>
</evidence>
<feature type="region of interest" description="Disordered" evidence="1">
    <location>
        <begin position="1"/>
        <end position="71"/>
    </location>
</feature>
<accession>A0A2K3DJR8</accession>
<evidence type="ECO:0000256" key="1">
    <source>
        <dbReference type="SAM" id="MobiDB-lite"/>
    </source>
</evidence>
<protein>
    <submittedName>
        <fullName evidence="2">Uncharacterized protein</fullName>
    </submittedName>
</protein>
<dbReference type="Gramene" id="PNW80780">
    <property type="protein sequence ID" value="PNW80780"/>
    <property type="gene ID" value="CHLRE_07g329476v5"/>
</dbReference>
<proteinExistence type="predicted"/>